<comment type="subcellular location">
    <subcellularLocation>
        <location evidence="1">Nucleus</location>
    </subcellularLocation>
</comment>
<dbReference type="EMBL" id="JAEMWZ010000587">
    <property type="protein sequence ID" value="KAG7110788.1"/>
    <property type="molecule type" value="Genomic_DNA"/>
</dbReference>
<evidence type="ECO:0000256" key="1">
    <source>
        <dbReference type="ARBA" id="ARBA00004123"/>
    </source>
</evidence>
<dbReference type="InterPro" id="IPR012677">
    <property type="entry name" value="Nucleotide-bd_a/b_plait_sf"/>
</dbReference>
<evidence type="ECO:0000256" key="4">
    <source>
        <dbReference type="ARBA" id="ARBA00023187"/>
    </source>
</evidence>
<dbReference type="PANTHER" id="PTHR15481:SF0">
    <property type="entry name" value="LD23870P-RELATED"/>
    <property type="match status" value="1"/>
</dbReference>
<dbReference type="PANTHER" id="PTHR15481">
    <property type="entry name" value="RIBONUCLEIC ACID BINDING PROTEIN S1"/>
    <property type="match status" value="1"/>
</dbReference>
<feature type="compositionally biased region" description="Basic and acidic residues" evidence="7">
    <location>
        <begin position="1"/>
        <end position="14"/>
    </location>
</feature>
<dbReference type="GO" id="GO:0005654">
    <property type="term" value="C:nucleoplasm"/>
    <property type="evidence" value="ECO:0007669"/>
    <property type="project" value="TreeGrafter"/>
</dbReference>
<gene>
    <name evidence="9" type="ORF">HYQ45_017518</name>
</gene>
<feature type="region of interest" description="Disordered" evidence="7">
    <location>
        <begin position="1"/>
        <end position="76"/>
    </location>
</feature>
<dbReference type="SMART" id="SM00360">
    <property type="entry name" value="RRM"/>
    <property type="match status" value="1"/>
</dbReference>
<organism evidence="9 10">
    <name type="scientific">Verticillium longisporum</name>
    <name type="common">Verticillium dahliae var. longisporum</name>
    <dbReference type="NCBI Taxonomy" id="100787"/>
    <lineage>
        <taxon>Eukaryota</taxon>
        <taxon>Fungi</taxon>
        <taxon>Dikarya</taxon>
        <taxon>Ascomycota</taxon>
        <taxon>Pezizomycotina</taxon>
        <taxon>Sordariomycetes</taxon>
        <taxon>Hypocreomycetidae</taxon>
        <taxon>Glomerellales</taxon>
        <taxon>Plectosphaerellaceae</taxon>
        <taxon>Verticillium</taxon>
    </lineage>
</organism>
<dbReference type="Pfam" id="PF00076">
    <property type="entry name" value="RRM_1"/>
    <property type="match status" value="1"/>
</dbReference>
<evidence type="ECO:0000256" key="7">
    <source>
        <dbReference type="SAM" id="MobiDB-lite"/>
    </source>
</evidence>
<evidence type="ECO:0000313" key="10">
    <source>
        <dbReference type="Proteomes" id="UP000689129"/>
    </source>
</evidence>
<dbReference type="InterPro" id="IPR000504">
    <property type="entry name" value="RRM_dom"/>
</dbReference>
<sequence>MATRSMSRDLDRAPTRSPTPASDYSRNRRRHPDSRSRSRSRSPEPRRNGRYRSETRSRSPVRRGDSRGRSPTPVKSTKIVVERLTKNVNEDHLYEIFGQFGHVKDLDLPINRMGTNRGTAYILYDDEADAEDAIANMHEAQLDGAVINLAEVPA</sequence>
<dbReference type="GO" id="GO:0005737">
    <property type="term" value="C:cytoplasm"/>
    <property type="evidence" value="ECO:0007669"/>
    <property type="project" value="TreeGrafter"/>
</dbReference>
<dbReference type="Proteomes" id="UP000689129">
    <property type="component" value="Unassembled WGS sequence"/>
</dbReference>
<keyword evidence="4" id="KW-0508">mRNA splicing</keyword>
<dbReference type="CDD" id="cd12365">
    <property type="entry name" value="RRM_RNPS1"/>
    <property type="match status" value="1"/>
</dbReference>
<evidence type="ECO:0000256" key="6">
    <source>
        <dbReference type="PROSITE-ProRule" id="PRU00176"/>
    </source>
</evidence>
<dbReference type="Gene3D" id="3.30.70.330">
    <property type="match status" value="1"/>
</dbReference>
<dbReference type="InterPro" id="IPR035979">
    <property type="entry name" value="RBD_domain_sf"/>
</dbReference>
<dbReference type="AlphaFoldDB" id="A0A8I3AI71"/>
<dbReference type="OrthoDB" id="252020at2759"/>
<evidence type="ECO:0000313" key="9">
    <source>
        <dbReference type="EMBL" id="KAG7110788.1"/>
    </source>
</evidence>
<dbReference type="GO" id="GO:0000398">
    <property type="term" value="P:mRNA splicing, via spliceosome"/>
    <property type="evidence" value="ECO:0007669"/>
    <property type="project" value="TreeGrafter"/>
</dbReference>
<dbReference type="SUPFAM" id="SSF54928">
    <property type="entry name" value="RNA-binding domain, RBD"/>
    <property type="match status" value="1"/>
</dbReference>
<accession>A0A8I3AI71</accession>
<name>A0A8I3AI71_VERLO</name>
<evidence type="ECO:0000256" key="3">
    <source>
        <dbReference type="ARBA" id="ARBA00022884"/>
    </source>
</evidence>
<dbReference type="GO" id="GO:0061574">
    <property type="term" value="C:ASAP complex"/>
    <property type="evidence" value="ECO:0007669"/>
    <property type="project" value="TreeGrafter"/>
</dbReference>
<dbReference type="PROSITE" id="PS50102">
    <property type="entry name" value="RRM"/>
    <property type="match status" value="1"/>
</dbReference>
<keyword evidence="2" id="KW-0507">mRNA processing</keyword>
<keyword evidence="3 6" id="KW-0694">RNA-binding</keyword>
<evidence type="ECO:0000256" key="5">
    <source>
        <dbReference type="ARBA" id="ARBA00023242"/>
    </source>
</evidence>
<reference evidence="9" key="1">
    <citation type="journal article" date="2021" name="Mol. Plant Pathol.">
        <title>A 20-kb lineage-specific genomic region tames virulence in pathogenic amphidiploid Verticillium longisporum.</title>
        <authorList>
            <person name="Harting R."/>
            <person name="Starke J."/>
            <person name="Kusch H."/>
            <person name="Poggeler S."/>
            <person name="Maurus I."/>
            <person name="Schluter R."/>
            <person name="Landesfeind M."/>
            <person name="Bulla I."/>
            <person name="Nowrousian M."/>
            <person name="de Jonge R."/>
            <person name="Stahlhut G."/>
            <person name="Hoff K.J."/>
            <person name="Asshauer K.P."/>
            <person name="Thurmer A."/>
            <person name="Stanke M."/>
            <person name="Daniel R."/>
            <person name="Morgenstern B."/>
            <person name="Thomma B.P.H.J."/>
            <person name="Kronstad J.W."/>
            <person name="Braus-Stromeyer S.A."/>
            <person name="Braus G.H."/>
        </authorList>
    </citation>
    <scope>NUCLEOTIDE SEQUENCE</scope>
    <source>
        <strain evidence="9">Vl32</strain>
    </source>
</reference>
<evidence type="ECO:0000259" key="8">
    <source>
        <dbReference type="PROSITE" id="PS50102"/>
    </source>
</evidence>
<evidence type="ECO:0000256" key="2">
    <source>
        <dbReference type="ARBA" id="ARBA00022664"/>
    </source>
</evidence>
<feature type="domain" description="RRM" evidence="8">
    <location>
        <begin position="77"/>
        <end position="154"/>
    </location>
</feature>
<comment type="caution">
    <text evidence="9">The sequence shown here is derived from an EMBL/GenBank/DDBJ whole genome shotgun (WGS) entry which is preliminary data.</text>
</comment>
<proteinExistence type="predicted"/>
<keyword evidence="5" id="KW-0539">Nucleus</keyword>
<feature type="compositionally biased region" description="Basic and acidic residues" evidence="7">
    <location>
        <begin position="33"/>
        <end position="68"/>
    </location>
</feature>
<protein>
    <submittedName>
        <fullName evidence="9">RNA-binding protein with serine-rich domain 1 like</fullName>
    </submittedName>
</protein>
<dbReference type="GO" id="GO:0003723">
    <property type="term" value="F:RNA binding"/>
    <property type="evidence" value="ECO:0007669"/>
    <property type="project" value="UniProtKB-UniRule"/>
</dbReference>
<dbReference type="InterPro" id="IPR034201">
    <property type="entry name" value="RNPS1_RRM"/>
</dbReference>